<dbReference type="InterPro" id="IPR029052">
    <property type="entry name" value="Metallo-depent_PP-like"/>
</dbReference>
<keyword evidence="4" id="KW-1185">Reference proteome</keyword>
<dbReference type="PANTHER" id="PTHR16509:SF8">
    <property type="entry name" value="MANGANESE-DEPENDENT ADP-RIBOSE_CDP-ALCOHOL DIPHOSPHATASE"/>
    <property type="match status" value="1"/>
</dbReference>
<organism evidence="3 4">
    <name type="scientific">Haloferula helveola</name>
    <dbReference type="NCBI Taxonomy" id="490095"/>
    <lineage>
        <taxon>Bacteria</taxon>
        <taxon>Pseudomonadati</taxon>
        <taxon>Verrucomicrobiota</taxon>
        <taxon>Verrucomicrobiia</taxon>
        <taxon>Verrucomicrobiales</taxon>
        <taxon>Verrucomicrobiaceae</taxon>
        <taxon>Haloferula</taxon>
    </lineage>
</organism>
<name>A0ABN6H0V2_9BACT</name>
<sequence length="295" mass="33046">MNRRSFLLTLPIAGSAVAADANAPDLSLGVIADPQYADKPTAGSRHYRASIGKLKQCVNELNRRPLNAVVTLGDFIDEQFESFEPINAIYADLKPDHLKVPGNHDFSVAAEKKGEVLGALGLERGYSSWVIGSYRIVLLDGTEVSPYRPEHADTARKWMARLRKDGRKNGQPYNGGLSETQFAWLEKELESATSAKERVILCCHYPVLPEDPHNLWNDREVVALIDDSPCVVAWFNGHNHKGNYATRNGCHYVNFKGMVETADRTAYAIVRCYPNRIEIEGFDSEPDRKLGEFRR</sequence>
<dbReference type="InterPro" id="IPR004843">
    <property type="entry name" value="Calcineurin-like_PHP"/>
</dbReference>
<feature type="signal peptide" evidence="1">
    <location>
        <begin position="1"/>
        <end position="18"/>
    </location>
</feature>
<gene>
    <name evidence="3" type="ORF">HAHE_10790</name>
</gene>
<dbReference type="RefSeq" id="WP_338689222.1">
    <property type="nucleotide sequence ID" value="NZ_AP024702.1"/>
</dbReference>
<feature type="chain" id="PRO_5047002580" evidence="1">
    <location>
        <begin position="19"/>
        <end position="295"/>
    </location>
</feature>
<dbReference type="Gene3D" id="3.60.21.10">
    <property type="match status" value="1"/>
</dbReference>
<protein>
    <submittedName>
        <fullName evidence="3">Phosphatase</fullName>
    </submittedName>
</protein>
<evidence type="ECO:0000313" key="4">
    <source>
        <dbReference type="Proteomes" id="UP001374893"/>
    </source>
</evidence>
<keyword evidence="1" id="KW-0732">Signal</keyword>
<evidence type="ECO:0000259" key="2">
    <source>
        <dbReference type="Pfam" id="PF00149"/>
    </source>
</evidence>
<dbReference type="Proteomes" id="UP001374893">
    <property type="component" value="Chromosome"/>
</dbReference>
<reference evidence="3 4" key="1">
    <citation type="submission" date="2021-06" db="EMBL/GenBank/DDBJ databases">
        <title>Complete genome of Haloferula helveola possessing various polysaccharide degrading enzymes.</title>
        <authorList>
            <person name="Takami H."/>
            <person name="Huang C."/>
            <person name="Hamasaki K."/>
        </authorList>
    </citation>
    <scope>NUCLEOTIDE SEQUENCE [LARGE SCALE GENOMIC DNA]</scope>
    <source>
        <strain evidence="3 4">CN-1</strain>
    </source>
</reference>
<evidence type="ECO:0000313" key="3">
    <source>
        <dbReference type="EMBL" id="BCX47171.1"/>
    </source>
</evidence>
<accession>A0ABN6H0V2</accession>
<dbReference type="EMBL" id="AP024702">
    <property type="protein sequence ID" value="BCX47171.1"/>
    <property type="molecule type" value="Genomic_DNA"/>
</dbReference>
<dbReference type="PANTHER" id="PTHR16509">
    <property type="match status" value="1"/>
</dbReference>
<dbReference type="SUPFAM" id="SSF56300">
    <property type="entry name" value="Metallo-dependent phosphatases"/>
    <property type="match status" value="1"/>
</dbReference>
<proteinExistence type="predicted"/>
<feature type="domain" description="Calcineurin-like phosphoesterase" evidence="2">
    <location>
        <begin position="29"/>
        <end position="241"/>
    </location>
</feature>
<dbReference type="Pfam" id="PF00149">
    <property type="entry name" value="Metallophos"/>
    <property type="match status" value="1"/>
</dbReference>
<evidence type="ECO:0000256" key="1">
    <source>
        <dbReference type="SAM" id="SignalP"/>
    </source>
</evidence>